<sequence>ATVNDLLSHKGLLLRAGTVVDATLIAAPSSTKNQDTKTSPWPMSKINPGK</sequence>
<comment type="caution">
    <text evidence="2">The sequence shown here is derived from an EMBL/GenBank/DDBJ whole genome shotgun (WGS) entry which is preliminary data.</text>
</comment>
<protein>
    <recommendedName>
        <fullName evidence="4">DDE family transposase</fullName>
    </recommendedName>
</protein>
<evidence type="ECO:0000313" key="2">
    <source>
        <dbReference type="EMBL" id="PYE73005.1"/>
    </source>
</evidence>
<gene>
    <name evidence="2" type="ORF">DFQ15_1443</name>
</gene>
<proteinExistence type="predicted"/>
<dbReference type="Proteomes" id="UP000247540">
    <property type="component" value="Unassembled WGS sequence"/>
</dbReference>
<evidence type="ECO:0000313" key="3">
    <source>
        <dbReference type="Proteomes" id="UP000247540"/>
    </source>
</evidence>
<reference evidence="2 3" key="1">
    <citation type="submission" date="2018-06" db="EMBL/GenBank/DDBJ databases">
        <title>Genomic Encyclopedia of Type Strains, Phase III (KMG-III): the genomes of soil and plant-associated and newly described type strains.</title>
        <authorList>
            <person name="Whitman W."/>
        </authorList>
    </citation>
    <scope>NUCLEOTIDE SEQUENCE [LARGE SCALE GENOMIC DNA]</scope>
    <source>
        <strain evidence="2 3">CECT 7646</strain>
    </source>
</reference>
<accession>A0A318SBG5</accession>
<feature type="non-terminal residue" evidence="2">
    <location>
        <position position="1"/>
    </location>
</feature>
<evidence type="ECO:0008006" key="4">
    <source>
        <dbReference type="Google" id="ProtNLM"/>
    </source>
</evidence>
<evidence type="ECO:0000256" key="1">
    <source>
        <dbReference type="SAM" id="MobiDB-lite"/>
    </source>
</evidence>
<feature type="region of interest" description="Disordered" evidence="1">
    <location>
        <begin position="27"/>
        <end position="50"/>
    </location>
</feature>
<dbReference type="AlphaFoldDB" id="A0A318SBG5"/>
<keyword evidence="3" id="KW-1185">Reference proteome</keyword>
<dbReference type="EMBL" id="QJTC01000044">
    <property type="protein sequence ID" value="PYE73005.1"/>
    <property type="molecule type" value="Genomic_DNA"/>
</dbReference>
<organism evidence="2 3">
    <name type="scientific">Xylophilus ampelinus</name>
    <dbReference type="NCBI Taxonomy" id="54067"/>
    <lineage>
        <taxon>Bacteria</taxon>
        <taxon>Pseudomonadati</taxon>
        <taxon>Pseudomonadota</taxon>
        <taxon>Betaproteobacteria</taxon>
        <taxon>Burkholderiales</taxon>
        <taxon>Xylophilus</taxon>
    </lineage>
</organism>
<name>A0A318SBG5_9BURK</name>
<feature type="compositionally biased region" description="Polar residues" evidence="1">
    <location>
        <begin position="28"/>
        <end position="41"/>
    </location>
</feature>